<dbReference type="Pfam" id="PF00195">
    <property type="entry name" value="Chal_sti_synt_N"/>
    <property type="match status" value="1"/>
</dbReference>
<feature type="region of interest" description="Disordered" evidence="4">
    <location>
        <begin position="659"/>
        <end position="679"/>
    </location>
</feature>
<dbReference type="Gene3D" id="3.40.47.10">
    <property type="match status" value="2"/>
</dbReference>
<proteinExistence type="inferred from homology"/>
<dbReference type="GO" id="GO:0016747">
    <property type="term" value="F:acyltransferase activity, transferring groups other than amino-acyl groups"/>
    <property type="evidence" value="ECO:0007669"/>
    <property type="project" value="InterPro"/>
</dbReference>
<dbReference type="InterPro" id="IPR001099">
    <property type="entry name" value="Chalcone/stilbene_synt_N"/>
</dbReference>
<keyword evidence="5" id="KW-0812">Transmembrane</keyword>
<name>A0A0F7SRJ5_PHARH</name>
<feature type="transmembrane region" description="Helical" evidence="5">
    <location>
        <begin position="580"/>
        <end position="599"/>
    </location>
</feature>
<dbReference type="GO" id="GO:0030639">
    <property type="term" value="P:polyketide biosynthetic process"/>
    <property type="evidence" value="ECO:0007669"/>
    <property type="project" value="TreeGrafter"/>
</dbReference>
<dbReference type="Pfam" id="PF02797">
    <property type="entry name" value="Chal_sti_synt_C"/>
    <property type="match status" value="1"/>
</dbReference>
<comment type="similarity">
    <text evidence="1 3">Belongs to the thiolase-like superfamily. Chalcone/stilbene synthases family.</text>
</comment>
<keyword evidence="5" id="KW-0472">Membrane</keyword>
<keyword evidence="2 3" id="KW-0808">Transferase</keyword>
<dbReference type="SMR" id="A0A0F7SRJ5"/>
<evidence type="ECO:0000259" key="6">
    <source>
        <dbReference type="Pfam" id="PF00195"/>
    </source>
</evidence>
<protein>
    <submittedName>
        <fullName evidence="8">Chalcone synthase</fullName>
    </submittedName>
</protein>
<sequence>MPTASPPSILGIGTAQPPFSVSADDFDVLLRKHAVPSSALEKTIMINHRTEILHRKSVQSPDSNHLNKDAPPSIGEIVDVFLDKGVQIAIEAAKNALDDWGGDKKGITHMLSTTCTASSYPGFDHFVAEALELSSHLRKTMITGVGCAGGLSILRLAADICNADPEARVLCVACEITSSMMRTEIQSMDESGQLNIPVLLFADGASGLVVGGRDLHPFEKPSFEIIKTAVEVIPETSRELAFDVCETGWRAVITPKVPVVTSTLVEPLVTAFIAPSESKTLALSSLNMDAFIHPGGSLIISSVEQSLGGISPEDHSRASWAVYKDRGNMSSASIGYVFEEGRKRGGRKDILGIAFGPGINVELAHLRRPDLTTRDSYPKQLPRLIEFHEQPYTPVPIREGVQKILTMLWITNFWPIQTRAPSECAAEVLGEVVQELGGQKVRVVDFCSGGGGPMKKIEAALNAHREAQSLRPVPFLCTDLFPPSPLPSFTSDQISYHPNPVDATQPPASLVSDLGTHIRTFCLAFHHFNEELALQVIKDAMIAGDAVCIFELQKVDFASFVFITLIAPLTWILTPFTKPTLAQLFFTYIVPIIPFFLVMDGYVSAMRVRTPDHMQHLINQASDSTDLIDPTEWKWESGRRQHTWPCGYLFYTKGVRTKSAKPNGSAAHEVPKGVRGFGH</sequence>
<keyword evidence="5" id="KW-1133">Transmembrane helix</keyword>
<accession>A0A0F7SRJ5</accession>
<dbReference type="InterPro" id="IPR012328">
    <property type="entry name" value="Chalcone/stilbene_synt_C"/>
</dbReference>
<dbReference type="PANTHER" id="PTHR11877:SF46">
    <property type="entry name" value="TYPE III POLYKETIDE SYNTHASE A"/>
    <property type="match status" value="1"/>
</dbReference>
<feature type="domain" description="Chalcone/stilbene synthase C-terminal" evidence="7">
    <location>
        <begin position="226"/>
        <end position="365"/>
    </location>
</feature>
<evidence type="ECO:0000256" key="1">
    <source>
        <dbReference type="ARBA" id="ARBA00005531"/>
    </source>
</evidence>
<dbReference type="EMBL" id="LN483142">
    <property type="protein sequence ID" value="CED83135.1"/>
    <property type="molecule type" value="Genomic_DNA"/>
</dbReference>
<dbReference type="SUPFAM" id="SSF53901">
    <property type="entry name" value="Thiolase-like"/>
    <property type="match status" value="2"/>
</dbReference>
<keyword evidence="3" id="KW-0012">Acyltransferase</keyword>
<organism evidence="8">
    <name type="scientific">Phaffia rhodozyma</name>
    <name type="common">Yeast</name>
    <name type="synonym">Xanthophyllomyces dendrorhous</name>
    <dbReference type="NCBI Taxonomy" id="264483"/>
    <lineage>
        <taxon>Eukaryota</taxon>
        <taxon>Fungi</taxon>
        <taxon>Dikarya</taxon>
        <taxon>Basidiomycota</taxon>
        <taxon>Agaricomycotina</taxon>
        <taxon>Tremellomycetes</taxon>
        <taxon>Cystofilobasidiales</taxon>
        <taxon>Mrakiaceae</taxon>
        <taxon>Phaffia</taxon>
    </lineage>
</organism>
<feature type="domain" description="Chalcone/stilbene synthase N-terminal" evidence="6">
    <location>
        <begin position="10"/>
        <end position="212"/>
    </location>
</feature>
<evidence type="ECO:0000313" key="8">
    <source>
        <dbReference type="EMBL" id="CED83135.1"/>
    </source>
</evidence>
<evidence type="ECO:0000256" key="5">
    <source>
        <dbReference type="SAM" id="Phobius"/>
    </source>
</evidence>
<evidence type="ECO:0000256" key="2">
    <source>
        <dbReference type="ARBA" id="ARBA00022679"/>
    </source>
</evidence>
<evidence type="ECO:0000256" key="3">
    <source>
        <dbReference type="RuleBase" id="RU003633"/>
    </source>
</evidence>
<evidence type="ECO:0000256" key="4">
    <source>
        <dbReference type="SAM" id="MobiDB-lite"/>
    </source>
</evidence>
<feature type="transmembrane region" description="Helical" evidence="5">
    <location>
        <begin position="557"/>
        <end position="574"/>
    </location>
</feature>
<evidence type="ECO:0000259" key="7">
    <source>
        <dbReference type="Pfam" id="PF02797"/>
    </source>
</evidence>
<dbReference type="PANTHER" id="PTHR11877">
    <property type="entry name" value="HYDROXYMETHYLGLUTARYL-COA SYNTHASE"/>
    <property type="match status" value="1"/>
</dbReference>
<reference evidence="8" key="1">
    <citation type="submission" date="2014-08" db="EMBL/GenBank/DDBJ databases">
        <authorList>
            <person name="Sharma Rahul"/>
            <person name="Thines Marco"/>
        </authorList>
    </citation>
    <scope>NUCLEOTIDE SEQUENCE</scope>
</reference>
<dbReference type="InterPro" id="IPR016039">
    <property type="entry name" value="Thiolase-like"/>
</dbReference>
<dbReference type="InterPro" id="IPR011141">
    <property type="entry name" value="Polyketide_synthase_type-III"/>
</dbReference>
<dbReference type="AlphaFoldDB" id="A0A0F7SRJ5"/>